<evidence type="ECO:0000256" key="5">
    <source>
        <dbReference type="ARBA" id="ARBA00023136"/>
    </source>
</evidence>
<dbReference type="SUPFAM" id="SSF56935">
    <property type="entry name" value="Porins"/>
    <property type="match status" value="1"/>
</dbReference>
<evidence type="ECO:0000256" key="1">
    <source>
        <dbReference type="ARBA" id="ARBA00004571"/>
    </source>
</evidence>
<evidence type="ECO:0000256" key="6">
    <source>
        <dbReference type="ARBA" id="ARBA00023237"/>
    </source>
</evidence>
<sequence length="650" mass="71380">MASDAGLAQGNVTEEIIVSTVGGKSIDEIISSTDIVEHEGLDRNINSNIGQILENLPGISSASFGRAVGRPVIRGLGDYRVQVLENDLGGGDVAATGPDHPHAQNALAIQKLEILKGPSALRFGPFAATGVVNMLSEHKLLTPETESGGDLLYGYSTVANENAFHFHTLQRNGNWFMGLSGHSRDGANYKIPGFSESMLFQKAEKDGEHVRISGITQGTDLNEQGLNLHSTYLGSNLKATLFYNVNESLFGVPSHHEEEFVQLDMKRDRLGFELNRRLRGPFDSVKLSAAGTDYRHKEIEGGKAGTRFENDSLNIRLELIHSLVAGQAGLFGFSHYEESFLIEGIEKYLPSADSDHGAIFAVQNFETEQMLWEVAARVDRTEIDPEGSMPSYSNTASSFSLGGGYRISGGGLIGLSIAKNARSPSMAELYAKGPHIGPQVFEIGSFSRDASKLKEEESISAEIYFRYSNDRWHLHSSVFNNQFNNFVYGDFTGQKKEGLLEIQYKQSDAALKGVEIELEYLADPIGVFDVSHGFSLSATEGELSGRGHIPRIPPLTYQYVLEAVSENWSWLARLKHAASQTDTGENEFPTDSYNRVDLEISWAPANDTGLTFSLLARNLGDEEIRNHASYLKDRLPEPGRNINLTVQYGF</sequence>
<feature type="domain" description="TonB-dependent receptor plug" evidence="8">
    <location>
        <begin position="28"/>
        <end position="131"/>
    </location>
</feature>
<evidence type="ECO:0008006" key="10">
    <source>
        <dbReference type="Google" id="ProtNLM"/>
    </source>
</evidence>
<evidence type="ECO:0000256" key="2">
    <source>
        <dbReference type="ARBA" id="ARBA00022448"/>
    </source>
</evidence>
<dbReference type="PANTHER" id="PTHR30069">
    <property type="entry name" value="TONB-DEPENDENT OUTER MEMBRANE RECEPTOR"/>
    <property type="match status" value="1"/>
</dbReference>
<keyword evidence="2" id="KW-0813">Transport</keyword>
<evidence type="ECO:0000313" key="9">
    <source>
        <dbReference type="EMBL" id="SVA44284.1"/>
    </source>
</evidence>
<proteinExistence type="predicted"/>
<dbReference type="GO" id="GO:0044718">
    <property type="term" value="P:siderophore transmembrane transport"/>
    <property type="evidence" value="ECO:0007669"/>
    <property type="project" value="TreeGrafter"/>
</dbReference>
<keyword evidence="5" id="KW-0472">Membrane</keyword>
<dbReference type="PROSITE" id="PS52016">
    <property type="entry name" value="TONB_DEPENDENT_REC_3"/>
    <property type="match status" value="1"/>
</dbReference>
<dbReference type="Pfam" id="PF00593">
    <property type="entry name" value="TonB_dep_Rec_b-barrel"/>
    <property type="match status" value="1"/>
</dbReference>
<organism evidence="9">
    <name type="scientific">marine metagenome</name>
    <dbReference type="NCBI Taxonomy" id="408172"/>
    <lineage>
        <taxon>unclassified sequences</taxon>
        <taxon>metagenomes</taxon>
        <taxon>ecological metagenomes</taxon>
    </lineage>
</organism>
<dbReference type="GO" id="GO:0009279">
    <property type="term" value="C:cell outer membrane"/>
    <property type="evidence" value="ECO:0007669"/>
    <property type="project" value="UniProtKB-SubCell"/>
</dbReference>
<dbReference type="AlphaFoldDB" id="A0A381VVH9"/>
<feature type="domain" description="TonB-dependent receptor-like beta-barrel" evidence="7">
    <location>
        <begin position="248"/>
        <end position="619"/>
    </location>
</feature>
<dbReference type="Gene3D" id="2.40.170.20">
    <property type="entry name" value="TonB-dependent receptor, beta-barrel domain"/>
    <property type="match status" value="1"/>
</dbReference>
<evidence type="ECO:0000256" key="4">
    <source>
        <dbReference type="ARBA" id="ARBA00023077"/>
    </source>
</evidence>
<evidence type="ECO:0000256" key="3">
    <source>
        <dbReference type="ARBA" id="ARBA00022692"/>
    </source>
</evidence>
<dbReference type="GO" id="GO:0015344">
    <property type="term" value="F:siderophore uptake transmembrane transporter activity"/>
    <property type="evidence" value="ECO:0007669"/>
    <property type="project" value="TreeGrafter"/>
</dbReference>
<keyword evidence="6" id="KW-0998">Cell outer membrane</keyword>
<protein>
    <recommendedName>
        <fullName evidence="10">TonB-dependent receptor plug domain-containing protein</fullName>
    </recommendedName>
</protein>
<dbReference type="InterPro" id="IPR036942">
    <property type="entry name" value="Beta-barrel_TonB_sf"/>
</dbReference>
<evidence type="ECO:0000259" key="7">
    <source>
        <dbReference type="Pfam" id="PF00593"/>
    </source>
</evidence>
<name>A0A381VVH9_9ZZZZ</name>
<keyword evidence="4" id="KW-0798">TonB box</keyword>
<keyword evidence="3" id="KW-0812">Transmembrane</keyword>
<dbReference type="Pfam" id="PF07715">
    <property type="entry name" value="Plug"/>
    <property type="match status" value="1"/>
</dbReference>
<gene>
    <name evidence="9" type="ORF">METZ01_LOCUS97138</name>
</gene>
<dbReference type="InterPro" id="IPR037066">
    <property type="entry name" value="Plug_dom_sf"/>
</dbReference>
<dbReference type="InterPro" id="IPR012910">
    <property type="entry name" value="Plug_dom"/>
</dbReference>
<comment type="subcellular location">
    <subcellularLocation>
        <location evidence="1">Cell outer membrane</location>
        <topology evidence="1">Multi-pass membrane protein</topology>
    </subcellularLocation>
</comment>
<dbReference type="PANTHER" id="PTHR30069:SF40">
    <property type="entry name" value="TONB-DEPENDENT RECEPTOR NMB0964-RELATED"/>
    <property type="match status" value="1"/>
</dbReference>
<dbReference type="Gene3D" id="2.170.130.10">
    <property type="entry name" value="TonB-dependent receptor, plug domain"/>
    <property type="match status" value="1"/>
</dbReference>
<accession>A0A381VVH9</accession>
<evidence type="ECO:0000259" key="8">
    <source>
        <dbReference type="Pfam" id="PF07715"/>
    </source>
</evidence>
<dbReference type="InterPro" id="IPR000531">
    <property type="entry name" value="Beta-barrel_TonB"/>
</dbReference>
<dbReference type="EMBL" id="UINC01009905">
    <property type="protein sequence ID" value="SVA44284.1"/>
    <property type="molecule type" value="Genomic_DNA"/>
</dbReference>
<reference evidence="9" key="1">
    <citation type="submission" date="2018-05" db="EMBL/GenBank/DDBJ databases">
        <authorList>
            <person name="Lanie J.A."/>
            <person name="Ng W.-L."/>
            <person name="Kazmierczak K.M."/>
            <person name="Andrzejewski T.M."/>
            <person name="Davidsen T.M."/>
            <person name="Wayne K.J."/>
            <person name="Tettelin H."/>
            <person name="Glass J.I."/>
            <person name="Rusch D."/>
            <person name="Podicherti R."/>
            <person name="Tsui H.-C.T."/>
            <person name="Winkler M.E."/>
        </authorList>
    </citation>
    <scope>NUCLEOTIDE SEQUENCE</scope>
</reference>
<dbReference type="InterPro" id="IPR039426">
    <property type="entry name" value="TonB-dep_rcpt-like"/>
</dbReference>